<dbReference type="AlphaFoldDB" id="A0A8J5IAM3"/>
<dbReference type="EMBL" id="JAENGY010000988">
    <property type="protein sequence ID" value="KAG6953906.1"/>
    <property type="molecule type" value="Genomic_DNA"/>
</dbReference>
<evidence type="ECO:0000313" key="3">
    <source>
        <dbReference type="Proteomes" id="UP000709295"/>
    </source>
</evidence>
<evidence type="ECO:0000256" key="1">
    <source>
        <dbReference type="SAM" id="MobiDB-lite"/>
    </source>
</evidence>
<keyword evidence="3" id="KW-1185">Reference proteome</keyword>
<feature type="non-terminal residue" evidence="2">
    <location>
        <position position="57"/>
    </location>
</feature>
<evidence type="ECO:0000313" key="2">
    <source>
        <dbReference type="EMBL" id="KAG6953906.1"/>
    </source>
</evidence>
<sequence length="57" mass="6403">MAYESASAVPFEPITAHHPDIVNARRPDSAPFRGSRRQHYRSGDGTRQATRTSHAQR</sequence>
<dbReference type="Proteomes" id="UP000709295">
    <property type="component" value="Unassembled WGS sequence"/>
</dbReference>
<name>A0A8J5IAM3_9STRA</name>
<accession>A0A8J5IAM3</accession>
<comment type="caution">
    <text evidence="2">The sequence shown here is derived from an EMBL/GenBank/DDBJ whole genome shotgun (WGS) entry which is preliminary data.</text>
</comment>
<feature type="region of interest" description="Disordered" evidence="1">
    <location>
        <begin position="1"/>
        <end position="57"/>
    </location>
</feature>
<reference evidence="2" key="1">
    <citation type="submission" date="2021-01" db="EMBL/GenBank/DDBJ databases">
        <title>Phytophthora aleatoria, a newly-described species from Pinus radiata is distinct from Phytophthora cactorum isolates based on comparative genomics.</title>
        <authorList>
            <person name="Mcdougal R."/>
            <person name="Panda P."/>
            <person name="Williams N."/>
            <person name="Studholme D.J."/>
        </authorList>
    </citation>
    <scope>NUCLEOTIDE SEQUENCE</scope>
    <source>
        <strain evidence="2">NZFS 4037</strain>
    </source>
</reference>
<gene>
    <name evidence="2" type="ORF">JG688_00012594</name>
</gene>
<organism evidence="2 3">
    <name type="scientific">Phytophthora aleatoria</name>
    <dbReference type="NCBI Taxonomy" id="2496075"/>
    <lineage>
        <taxon>Eukaryota</taxon>
        <taxon>Sar</taxon>
        <taxon>Stramenopiles</taxon>
        <taxon>Oomycota</taxon>
        <taxon>Peronosporomycetes</taxon>
        <taxon>Peronosporales</taxon>
        <taxon>Peronosporaceae</taxon>
        <taxon>Phytophthora</taxon>
    </lineage>
</organism>
<proteinExistence type="predicted"/>
<protein>
    <submittedName>
        <fullName evidence="2">Uncharacterized protein</fullName>
    </submittedName>
</protein>
<feature type="compositionally biased region" description="Basic and acidic residues" evidence="1">
    <location>
        <begin position="15"/>
        <end position="28"/>
    </location>
</feature>
<feature type="compositionally biased region" description="Polar residues" evidence="1">
    <location>
        <begin position="45"/>
        <end position="57"/>
    </location>
</feature>